<gene>
    <name evidence="4" type="ORF">M407DRAFT_29597</name>
</gene>
<dbReference type="GO" id="GO:0004672">
    <property type="term" value="F:protein kinase activity"/>
    <property type="evidence" value="ECO:0007669"/>
    <property type="project" value="InterPro"/>
</dbReference>
<sequence>MSGLVHDEEQGGRPQLAGAQHASWSGQLLEQQRICPSAVFQSLNNLRIERTRIRPLGADSSKKGGNADVELAYLSSKETVIDNLESVMLSCVAVKKFRFDDDTVDDRVLARITHEINLLTKLSHFNIVELVGFVEDVKEGIAWMIFPWENNGNLREYLNSMNLEIPERVSLILDVAQGIKYLHNLNPPICHGDLKSVGLIYT</sequence>
<dbReference type="InterPro" id="IPR011009">
    <property type="entry name" value="Kinase-like_dom_sf"/>
</dbReference>
<evidence type="ECO:0000256" key="1">
    <source>
        <dbReference type="ARBA" id="ARBA00022741"/>
    </source>
</evidence>
<dbReference type="GO" id="GO:0005886">
    <property type="term" value="C:plasma membrane"/>
    <property type="evidence" value="ECO:0007669"/>
    <property type="project" value="TreeGrafter"/>
</dbReference>
<keyword evidence="5" id="KW-1185">Reference proteome</keyword>
<dbReference type="PANTHER" id="PTHR27001:SF931">
    <property type="entry name" value="OS11G0664100 PROTEIN"/>
    <property type="match status" value="1"/>
</dbReference>
<evidence type="ECO:0000256" key="2">
    <source>
        <dbReference type="ARBA" id="ARBA00022840"/>
    </source>
</evidence>
<dbReference type="Pfam" id="PF07714">
    <property type="entry name" value="PK_Tyr_Ser-Thr"/>
    <property type="match status" value="1"/>
</dbReference>
<dbReference type="SUPFAM" id="SSF56112">
    <property type="entry name" value="Protein kinase-like (PK-like)"/>
    <property type="match status" value="1"/>
</dbReference>
<dbReference type="Proteomes" id="UP000054248">
    <property type="component" value="Unassembled WGS sequence"/>
</dbReference>
<reference evidence="4 5" key="1">
    <citation type="submission" date="2014-04" db="EMBL/GenBank/DDBJ databases">
        <authorList>
            <consortium name="DOE Joint Genome Institute"/>
            <person name="Kuo A."/>
            <person name="Girlanda M."/>
            <person name="Perotto S."/>
            <person name="Kohler A."/>
            <person name="Nagy L.G."/>
            <person name="Floudas D."/>
            <person name="Copeland A."/>
            <person name="Barry K.W."/>
            <person name="Cichocki N."/>
            <person name="Veneault-Fourrey C."/>
            <person name="LaButti K."/>
            <person name="Lindquist E.A."/>
            <person name="Lipzen A."/>
            <person name="Lundell T."/>
            <person name="Morin E."/>
            <person name="Murat C."/>
            <person name="Sun H."/>
            <person name="Tunlid A."/>
            <person name="Henrissat B."/>
            <person name="Grigoriev I.V."/>
            <person name="Hibbett D.S."/>
            <person name="Martin F."/>
            <person name="Nordberg H.P."/>
            <person name="Cantor M.N."/>
            <person name="Hua S.X."/>
        </authorList>
    </citation>
    <scope>NUCLEOTIDE SEQUENCE [LARGE SCALE GENOMIC DNA]</scope>
    <source>
        <strain evidence="4 5">MUT 4182</strain>
    </source>
</reference>
<dbReference type="InterPro" id="IPR000719">
    <property type="entry name" value="Prot_kinase_dom"/>
</dbReference>
<keyword evidence="2" id="KW-0067">ATP-binding</keyword>
<accession>A0A0C3PZA7</accession>
<dbReference type="PROSITE" id="PS50011">
    <property type="entry name" value="PROTEIN_KINASE_DOM"/>
    <property type="match status" value="1"/>
</dbReference>
<dbReference type="HOGENOM" id="CLU_000288_7_13_1"/>
<dbReference type="OrthoDB" id="8891264at2759"/>
<dbReference type="AlphaFoldDB" id="A0A0C3PZA7"/>
<dbReference type="Gene3D" id="1.10.510.10">
    <property type="entry name" value="Transferase(Phosphotransferase) domain 1"/>
    <property type="match status" value="1"/>
</dbReference>
<evidence type="ECO:0000259" key="3">
    <source>
        <dbReference type="PROSITE" id="PS50011"/>
    </source>
</evidence>
<reference evidence="5" key="2">
    <citation type="submission" date="2015-01" db="EMBL/GenBank/DDBJ databases">
        <title>Evolutionary Origins and Diversification of the Mycorrhizal Mutualists.</title>
        <authorList>
            <consortium name="DOE Joint Genome Institute"/>
            <consortium name="Mycorrhizal Genomics Consortium"/>
            <person name="Kohler A."/>
            <person name="Kuo A."/>
            <person name="Nagy L.G."/>
            <person name="Floudas D."/>
            <person name="Copeland A."/>
            <person name="Barry K.W."/>
            <person name="Cichocki N."/>
            <person name="Veneault-Fourrey C."/>
            <person name="LaButti K."/>
            <person name="Lindquist E.A."/>
            <person name="Lipzen A."/>
            <person name="Lundell T."/>
            <person name="Morin E."/>
            <person name="Murat C."/>
            <person name="Riley R."/>
            <person name="Ohm R."/>
            <person name="Sun H."/>
            <person name="Tunlid A."/>
            <person name="Henrissat B."/>
            <person name="Grigoriev I.V."/>
            <person name="Hibbett D.S."/>
            <person name="Martin F."/>
        </authorList>
    </citation>
    <scope>NUCLEOTIDE SEQUENCE [LARGE SCALE GENOMIC DNA]</scope>
    <source>
        <strain evidence="5">MUT 4182</strain>
    </source>
</reference>
<proteinExistence type="predicted"/>
<evidence type="ECO:0000313" key="4">
    <source>
        <dbReference type="EMBL" id="KIO20800.1"/>
    </source>
</evidence>
<organism evidence="4 5">
    <name type="scientific">Tulasnella calospora MUT 4182</name>
    <dbReference type="NCBI Taxonomy" id="1051891"/>
    <lineage>
        <taxon>Eukaryota</taxon>
        <taxon>Fungi</taxon>
        <taxon>Dikarya</taxon>
        <taxon>Basidiomycota</taxon>
        <taxon>Agaricomycotina</taxon>
        <taxon>Agaricomycetes</taxon>
        <taxon>Cantharellales</taxon>
        <taxon>Tulasnellaceae</taxon>
        <taxon>Tulasnella</taxon>
    </lineage>
</organism>
<keyword evidence="1" id="KW-0547">Nucleotide-binding</keyword>
<evidence type="ECO:0000313" key="5">
    <source>
        <dbReference type="Proteomes" id="UP000054248"/>
    </source>
</evidence>
<dbReference type="InterPro" id="IPR001245">
    <property type="entry name" value="Ser-Thr/Tyr_kinase_cat_dom"/>
</dbReference>
<name>A0A0C3PZA7_9AGAM</name>
<protein>
    <recommendedName>
        <fullName evidence="3">Protein kinase domain-containing protein</fullName>
    </recommendedName>
</protein>
<dbReference type="PANTHER" id="PTHR27001">
    <property type="entry name" value="OS01G0253100 PROTEIN"/>
    <property type="match status" value="1"/>
</dbReference>
<dbReference type="EMBL" id="KN823161">
    <property type="protein sequence ID" value="KIO20800.1"/>
    <property type="molecule type" value="Genomic_DNA"/>
</dbReference>
<feature type="domain" description="Protein kinase" evidence="3">
    <location>
        <begin position="58"/>
        <end position="202"/>
    </location>
</feature>
<dbReference type="GO" id="GO:0005524">
    <property type="term" value="F:ATP binding"/>
    <property type="evidence" value="ECO:0007669"/>
    <property type="project" value="UniProtKB-KW"/>
</dbReference>